<dbReference type="Pfam" id="PF17830">
    <property type="entry name" value="STI1-HOP_DP"/>
    <property type="match status" value="1"/>
</dbReference>
<comment type="caution">
    <text evidence="9">The sequence shown here is derived from an EMBL/GenBank/DDBJ whole genome shotgun (WGS) entry which is preliminary data.</text>
</comment>
<gene>
    <name evidence="9" type="ORF">NP493_72g04050</name>
</gene>
<evidence type="ECO:0000256" key="5">
    <source>
        <dbReference type="ARBA" id="ARBA00026193"/>
    </source>
</evidence>
<proteinExistence type="predicted"/>
<keyword evidence="2" id="KW-0963">Cytoplasm</keyword>
<dbReference type="InterPro" id="IPR011990">
    <property type="entry name" value="TPR-like_helical_dom_sf"/>
</dbReference>
<name>A0AAD9P9L0_RIDPI</name>
<dbReference type="Proteomes" id="UP001209878">
    <property type="component" value="Unassembled WGS sequence"/>
</dbReference>
<feature type="repeat" description="TPR" evidence="6">
    <location>
        <begin position="178"/>
        <end position="211"/>
    </location>
</feature>
<evidence type="ECO:0000259" key="8">
    <source>
        <dbReference type="SMART" id="SM00727"/>
    </source>
</evidence>
<evidence type="ECO:0000313" key="9">
    <source>
        <dbReference type="EMBL" id="KAK2190654.1"/>
    </source>
</evidence>
<dbReference type="AlphaFoldDB" id="A0AAD9P9L0"/>
<dbReference type="PANTHER" id="PTHR22904:SF523">
    <property type="entry name" value="STRESS-INDUCED-PHOSPHOPROTEIN 1"/>
    <property type="match status" value="1"/>
</dbReference>
<organism evidence="9 10">
    <name type="scientific">Ridgeia piscesae</name>
    <name type="common">Tubeworm</name>
    <dbReference type="NCBI Taxonomy" id="27915"/>
    <lineage>
        <taxon>Eukaryota</taxon>
        <taxon>Metazoa</taxon>
        <taxon>Spiralia</taxon>
        <taxon>Lophotrochozoa</taxon>
        <taxon>Annelida</taxon>
        <taxon>Polychaeta</taxon>
        <taxon>Sedentaria</taxon>
        <taxon>Canalipalpata</taxon>
        <taxon>Sabellida</taxon>
        <taxon>Siboglinidae</taxon>
        <taxon>Ridgeia</taxon>
    </lineage>
</organism>
<dbReference type="EMBL" id="JAODUO010000073">
    <property type="protein sequence ID" value="KAK2190654.1"/>
    <property type="molecule type" value="Genomic_DNA"/>
</dbReference>
<feature type="repeat" description="TPR" evidence="6">
    <location>
        <begin position="212"/>
        <end position="245"/>
    </location>
</feature>
<reference evidence="9" key="1">
    <citation type="journal article" date="2023" name="Mol. Biol. Evol.">
        <title>Third-Generation Sequencing Reveals the Adaptive Role of the Epigenome in Three Deep-Sea Polychaetes.</title>
        <authorList>
            <person name="Perez M."/>
            <person name="Aroh O."/>
            <person name="Sun Y."/>
            <person name="Lan Y."/>
            <person name="Juniper S.K."/>
            <person name="Young C.R."/>
            <person name="Angers B."/>
            <person name="Qian P.Y."/>
        </authorList>
    </citation>
    <scope>NUCLEOTIDE SEQUENCE</scope>
    <source>
        <strain evidence="9">R07B-5</strain>
    </source>
</reference>
<dbReference type="Pfam" id="PF13181">
    <property type="entry name" value="TPR_8"/>
    <property type="match status" value="1"/>
</dbReference>
<dbReference type="SMART" id="SM00028">
    <property type="entry name" value="TPR"/>
    <property type="match status" value="6"/>
</dbReference>
<dbReference type="Pfam" id="PF13414">
    <property type="entry name" value="TPR_11"/>
    <property type="match status" value="1"/>
</dbReference>
<dbReference type="Gene3D" id="1.10.260.100">
    <property type="match status" value="1"/>
</dbReference>
<dbReference type="FunFam" id="1.10.260.100:FF:000002">
    <property type="entry name" value="Stress-induced-phosphoprotein 1 (Hsp70/Hsp90-organizing)"/>
    <property type="match status" value="1"/>
</dbReference>
<comment type="subcellular location">
    <subcellularLocation>
        <location evidence="1">Cytoplasm</location>
    </subcellularLocation>
</comment>
<protein>
    <recommendedName>
        <fullName evidence="5">Stress-induced-phosphoprotein 1</fullName>
    </recommendedName>
</protein>
<keyword evidence="4 6" id="KW-0802">TPR repeat</keyword>
<dbReference type="Pfam" id="PF13424">
    <property type="entry name" value="TPR_12"/>
    <property type="match status" value="1"/>
</dbReference>
<dbReference type="PANTHER" id="PTHR22904">
    <property type="entry name" value="TPR REPEAT CONTAINING PROTEIN"/>
    <property type="match status" value="1"/>
</dbReference>
<dbReference type="FunFam" id="1.25.40.10:FF:000027">
    <property type="entry name" value="stress-induced-phosphoprotein 1 isoform X1"/>
    <property type="match status" value="1"/>
</dbReference>
<evidence type="ECO:0000256" key="4">
    <source>
        <dbReference type="ARBA" id="ARBA00022803"/>
    </source>
</evidence>
<dbReference type="InterPro" id="IPR019734">
    <property type="entry name" value="TPR_rpt"/>
</dbReference>
<dbReference type="SUPFAM" id="SSF48452">
    <property type="entry name" value="TPR-like"/>
    <property type="match status" value="2"/>
</dbReference>
<evidence type="ECO:0000256" key="2">
    <source>
        <dbReference type="ARBA" id="ARBA00022490"/>
    </source>
</evidence>
<dbReference type="FunFam" id="1.25.40.10:FF:000010">
    <property type="entry name" value="Stress-induced phosphoprotein 1"/>
    <property type="match status" value="1"/>
</dbReference>
<keyword evidence="3" id="KW-0677">Repeat</keyword>
<keyword evidence="7" id="KW-0175">Coiled coil</keyword>
<dbReference type="SMART" id="SM00727">
    <property type="entry name" value="STI1"/>
    <property type="match status" value="1"/>
</dbReference>
<feature type="repeat" description="TPR" evidence="6">
    <location>
        <begin position="84"/>
        <end position="117"/>
    </location>
</feature>
<dbReference type="Gene3D" id="1.25.40.10">
    <property type="entry name" value="Tetratricopeptide repeat domain"/>
    <property type="match status" value="2"/>
</dbReference>
<sequence>MDEATKAQAIQEKELGNAAYKKKDFEAALKHYGLAIEKDPTSVIFRNNRAAVYFEQGEYDKCIEEAQEAVNVGREHRADYKHIAKALGRIANAYAKKDNLKEALHFYNKSLAEHRDADMVKKAHQIEKSLKEKERLAYVDPEKSLQEKELGNSAFKKGDYPTAINHYTEAIKRNPSDPKVFSNRAACYTKLAEFSLALRDCEECIKLDPKFVKGYLRKAANLLAMKEYTKATNAYEKVMEMDPSCQEAVEGYRKCIMSQNDPEMVHQRAMQDPEVQQILSDPAMQLILQQMQKDPKAVQEHLKNPDIASKIQKLMECGLIAIR</sequence>
<evidence type="ECO:0000256" key="7">
    <source>
        <dbReference type="SAM" id="Coils"/>
    </source>
</evidence>
<dbReference type="GO" id="GO:0005737">
    <property type="term" value="C:cytoplasm"/>
    <property type="evidence" value="ECO:0007669"/>
    <property type="project" value="UniProtKB-SubCell"/>
</dbReference>
<feature type="domain" description="STI1" evidence="8">
    <location>
        <begin position="272"/>
        <end position="311"/>
    </location>
</feature>
<evidence type="ECO:0000256" key="6">
    <source>
        <dbReference type="PROSITE-ProRule" id="PRU00339"/>
    </source>
</evidence>
<evidence type="ECO:0000313" key="10">
    <source>
        <dbReference type="Proteomes" id="UP001209878"/>
    </source>
</evidence>
<dbReference type="InterPro" id="IPR041243">
    <property type="entry name" value="STI1/HOP_DP"/>
</dbReference>
<dbReference type="GO" id="GO:0051879">
    <property type="term" value="F:Hsp90 protein binding"/>
    <property type="evidence" value="ECO:0007669"/>
    <property type="project" value="TreeGrafter"/>
</dbReference>
<keyword evidence="10" id="KW-1185">Reference proteome</keyword>
<feature type="repeat" description="TPR" evidence="6">
    <location>
        <begin position="144"/>
        <end position="177"/>
    </location>
</feature>
<accession>A0AAD9P9L0</accession>
<evidence type="ECO:0000256" key="3">
    <source>
        <dbReference type="ARBA" id="ARBA00022737"/>
    </source>
</evidence>
<dbReference type="InterPro" id="IPR006636">
    <property type="entry name" value="STI1_HS-bd"/>
</dbReference>
<evidence type="ECO:0000256" key="1">
    <source>
        <dbReference type="ARBA" id="ARBA00004496"/>
    </source>
</evidence>
<feature type="repeat" description="TPR" evidence="6">
    <location>
        <begin position="9"/>
        <end position="42"/>
    </location>
</feature>
<dbReference type="PROSITE" id="PS50005">
    <property type="entry name" value="TPR"/>
    <property type="match status" value="5"/>
</dbReference>
<feature type="coiled-coil region" evidence="7">
    <location>
        <begin position="83"/>
        <end position="117"/>
    </location>
</feature>